<protein>
    <submittedName>
        <fullName evidence="1">Uncharacterized protein</fullName>
    </submittedName>
</protein>
<accession>A0AAD3CSI5</accession>
<proteinExistence type="predicted"/>
<evidence type="ECO:0000313" key="1">
    <source>
        <dbReference type="EMBL" id="GFH49889.1"/>
    </source>
</evidence>
<name>A0AAD3CSI5_9STRA</name>
<dbReference type="Proteomes" id="UP001054902">
    <property type="component" value="Unassembled WGS sequence"/>
</dbReference>
<keyword evidence="2" id="KW-1185">Reference proteome</keyword>
<sequence length="240" mass="28184">MNISTFQSNLDFIKSLYFHEEWKDEKCKEKIVEAIEECNQKILDAFGWSMHKLDKHKPSFEAVEKVVKKFPSTLTYENHGRIPIQSAAAARNITKEYLTILAKEGVRQKVGGEEARGGLLTIEPKSDGYNTLQFMCSFVAKEVDDRERYDITFLQVFKELRKIGLLHKNDIYEQQLLYFCCNNDTWKRFTYLLDWDHTALFTTRVEGDPLIHKLRDFREDFCLALETGFRYHQSIGGLLY</sequence>
<reference evidence="1 2" key="1">
    <citation type="journal article" date="2021" name="Sci. Rep.">
        <title>The genome of the diatom Chaetoceros tenuissimus carries an ancient integrated fragment of an extant virus.</title>
        <authorList>
            <person name="Hongo Y."/>
            <person name="Kimura K."/>
            <person name="Takaki Y."/>
            <person name="Yoshida Y."/>
            <person name="Baba S."/>
            <person name="Kobayashi G."/>
            <person name="Nagasaki K."/>
            <person name="Hano T."/>
            <person name="Tomaru Y."/>
        </authorList>
    </citation>
    <scope>NUCLEOTIDE SEQUENCE [LARGE SCALE GENOMIC DNA]</scope>
    <source>
        <strain evidence="1 2">NIES-3715</strain>
    </source>
</reference>
<dbReference type="EMBL" id="BLLK01000038">
    <property type="protein sequence ID" value="GFH49889.1"/>
    <property type="molecule type" value="Genomic_DNA"/>
</dbReference>
<comment type="caution">
    <text evidence="1">The sequence shown here is derived from an EMBL/GenBank/DDBJ whole genome shotgun (WGS) entry which is preliminary data.</text>
</comment>
<gene>
    <name evidence="1" type="ORF">CTEN210_06365</name>
</gene>
<dbReference type="AlphaFoldDB" id="A0AAD3CSI5"/>
<organism evidence="1 2">
    <name type="scientific">Chaetoceros tenuissimus</name>
    <dbReference type="NCBI Taxonomy" id="426638"/>
    <lineage>
        <taxon>Eukaryota</taxon>
        <taxon>Sar</taxon>
        <taxon>Stramenopiles</taxon>
        <taxon>Ochrophyta</taxon>
        <taxon>Bacillariophyta</taxon>
        <taxon>Coscinodiscophyceae</taxon>
        <taxon>Chaetocerotophycidae</taxon>
        <taxon>Chaetocerotales</taxon>
        <taxon>Chaetocerotaceae</taxon>
        <taxon>Chaetoceros</taxon>
    </lineage>
</organism>
<evidence type="ECO:0000313" key="2">
    <source>
        <dbReference type="Proteomes" id="UP001054902"/>
    </source>
</evidence>